<dbReference type="RefSeq" id="WP_386023495.1">
    <property type="nucleotide sequence ID" value="NZ_JBHUHX010000007.1"/>
</dbReference>
<proteinExistence type="inferred from homology"/>
<keyword evidence="6" id="KW-1185">Reference proteome</keyword>
<dbReference type="Gene3D" id="1.10.3890.10">
    <property type="entry name" value="HflD-like"/>
    <property type="match status" value="1"/>
</dbReference>
<accession>A0ABW4Y481</accession>
<dbReference type="EMBL" id="JBHUHX010000007">
    <property type="protein sequence ID" value="MFD2110977.1"/>
    <property type="molecule type" value="Genomic_DNA"/>
</dbReference>
<evidence type="ECO:0000313" key="5">
    <source>
        <dbReference type="EMBL" id="MFD2110977.1"/>
    </source>
</evidence>
<name>A0ABW4Y481_9GAMM</name>
<keyword evidence="3 4" id="KW-0472">Membrane</keyword>
<keyword evidence="1 4" id="KW-1003">Cell membrane</keyword>
<keyword evidence="2 4" id="KW-0963">Cytoplasm</keyword>
<sequence>MPRDNLERVVALAGIYQAVTCVIQIARTGDTDTDAMAPCIHSLFQIDAANVETVFGAPGAIASGMRQLVAQLTGQPERNLELTRYVVQLIKLERSLAQRPKLLDRLSEGVAEAKVKQEHFGPLHPNLLAHFAELYSETLSRLEPRIIIRGESLHLQNPDNQNRIRALLLAGVRSAVLWRQIGGSRWQILFKNRQILADARRYLAAQTNE</sequence>
<evidence type="ECO:0000256" key="3">
    <source>
        <dbReference type="ARBA" id="ARBA00023136"/>
    </source>
</evidence>
<gene>
    <name evidence="4 5" type="primary">hflD</name>
    <name evidence="5" type="ORF">ACFSJC_03875</name>
</gene>
<protein>
    <recommendedName>
        <fullName evidence="4">High frequency lysogenization protein HflD homolog</fullName>
    </recommendedName>
</protein>
<comment type="similarity">
    <text evidence="4">Belongs to the HflD family.</text>
</comment>
<evidence type="ECO:0000256" key="2">
    <source>
        <dbReference type="ARBA" id="ARBA00022490"/>
    </source>
</evidence>
<dbReference type="InterPro" id="IPR035932">
    <property type="entry name" value="HflD-like_sf"/>
</dbReference>
<reference evidence="6" key="1">
    <citation type="journal article" date="2019" name="Int. J. Syst. Evol. Microbiol.">
        <title>The Global Catalogue of Microorganisms (GCM) 10K type strain sequencing project: providing services to taxonomists for standard genome sequencing and annotation.</title>
        <authorList>
            <consortium name="The Broad Institute Genomics Platform"/>
            <consortium name="The Broad Institute Genome Sequencing Center for Infectious Disease"/>
            <person name="Wu L."/>
            <person name="Ma J."/>
        </authorList>
    </citation>
    <scope>NUCLEOTIDE SEQUENCE [LARGE SCALE GENOMIC DNA]</scope>
    <source>
        <strain evidence="6">KACC 12597</strain>
    </source>
</reference>
<comment type="subcellular location">
    <subcellularLocation>
        <location evidence="4">Cytoplasm</location>
    </subcellularLocation>
    <subcellularLocation>
        <location evidence="4">Cell membrane</location>
        <topology evidence="4">Peripheral membrane protein</topology>
        <orientation evidence="4">Cytoplasmic side</orientation>
    </subcellularLocation>
</comment>
<organism evidence="5 6">
    <name type="scientific">Thiorhodococcus fuscus</name>
    <dbReference type="NCBI Taxonomy" id="527200"/>
    <lineage>
        <taxon>Bacteria</taxon>
        <taxon>Pseudomonadati</taxon>
        <taxon>Pseudomonadota</taxon>
        <taxon>Gammaproteobacteria</taxon>
        <taxon>Chromatiales</taxon>
        <taxon>Chromatiaceae</taxon>
        <taxon>Thiorhodococcus</taxon>
    </lineage>
</organism>
<dbReference type="HAMAP" id="MF_00695">
    <property type="entry name" value="HflD_protein"/>
    <property type="match status" value="1"/>
</dbReference>
<dbReference type="NCBIfam" id="NF001246">
    <property type="entry name" value="PRK00218.1-2"/>
    <property type="match status" value="1"/>
</dbReference>
<dbReference type="Proteomes" id="UP001597337">
    <property type="component" value="Unassembled WGS sequence"/>
</dbReference>
<dbReference type="Pfam" id="PF04356">
    <property type="entry name" value="DUF489"/>
    <property type="match status" value="1"/>
</dbReference>
<comment type="caution">
    <text evidence="5">The sequence shown here is derived from an EMBL/GenBank/DDBJ whole genome shotgun (WGS) entry which is preliminary data.</text>
</comment>
<dbReference type="InterPro" id="IPR007451">
    <property type="entry name" value="HflD"/>
</dbReference>
<dbReference type="PANTHER" id="PTHR38100">
    <property type="entry name" value="HIGH FREQUENCY LYSOGENIZATION PROTEIN HFLD"/>
    <property type="match status" value="1"/>
</dbReference>
<evidence type="ECO:0000313" key="6">
    <source>
        <dbReference type="Proteomes" id="UP001597337"/>
    </source>
</evidence>
<dbReference type="SUPFAM" id="SSF101322">
    <property type="entry name" value="YcfC-like"/>
    <property type="match status" value="1"/>
</dbReference>
<evidence type="ECO:0000256" key="4">
    <source>
        <dbReference type="HAMAP-Rule" id="MF_00695"/>
    </source>
</evidence>
<evidence type="ECO:0000256" key="1">
    <source>
        <dbReference type="ARBA" id="ARBA00022475"/>
    </source>
</evidence>
<dbReference type="PANTHER" id="PTHR38100:SF1">
    <property type="entry name" value="HIGH FREQUENCY LYSOGENIZATION PROTEIN HFLD"/>
    <property type="match status" value="1"/>
</dbReference>